<sequence length="348" mass="40807">MKHNMKKYTLIAEKYYELFDEEVYVVAKLSKGTKEDKENEFLKAYRQFNEALDDVEKRGTFPTSRLANVPEKIGESLLKKLSTFKETLHELRRKAELLLLKYNITPKKNDVRPPDTDNKEDVTSSDAKMLRVKNLKRNLKMNRLLGEKYYDMLKEQVKNLTWNVQIIDNDTIEKLKLLYSDYQEALGEAKLSGSIYNYRFENLPENSKYINKYNVPESCFWQCPILLAAIQMSLKSYFSVYIHTRSKMSWALNYIYLIFPMYFSQITLRRRKAITTGVCQFGTACYYYPLSETPSFCFCSLKNAPAQSAPTVELEAYNHWGVPNKSFPSPLKFVIDNHFKLKLKSDDI</sequence>
<protein>
    <submittedName>
        <fullName evidence="2">Uncharacterized protein LOC100489253 isoform X1</fullName>
    </submittedName>
</protein>
<dbReference type="GeneID" id="100489253"/>
<dbReference type="OrthoDB" id="9918544at2759"/>
<dbReference type="Proteomes" id="UP000008143">
    <property type="component" value="Chromosome 4"/>
</dbReference>
<reference evidence="2" key="1">
    <citation type="submission" date="2025-08" db="UniProtKB">
        <authorList>
            <consortium name="RefSeq"/>
        </authorList>
    </citation>
    <scope>IDENTIFICATION</scope>
    <source>
        <strain evidence="2">Nigerian</strain>
        <tissue evidence="2">Liver and blood</tissue>
    </source>
</reference>
<dbReference type="KEGG" id="xtr:100489253"/>
<gene>
    <name evidence="2 3" type="primary">LOC100489253</name>
</gene>
<dbReference type="RefSeq" id="XP_017948990.2">
    <property type="nucleotide sequence ID" value="XM_018093501.2"/>
</dbReference>
<proteinExistence type="predicted"/>
<evidence type="ECO:0000313" key="2">
    <source>
        <dbReference type="RefSeq" id="XP_017948990.2"/>
    </source>
</evidence>
<dbReference type="Xenbase" id="XB-GENE-29079647">
    <property type="gene designation" value="LOC100489253"/>
</dbReference>
<dbReference type="AGR" id="Xenbase:XB-GENE-29079647"/>
<evidence type="ECO:0000313" key="1">
    <source>
        <dbReference type="Proteomes" id="UP000008143"/>
    </source>
</evidence>
<keyword evidence="1" id="KW-1185">Reference proteome</keyword>
<organism evidence="1 2">
    <name type="scientific">Xenopus tropicalis</name>
    <name type="common">Western clawed frog</name>
    <name type="synonym">Silurana tropicalis</name>
    <dbReference type="NCBI Taxonomy" id="8364"/>
    <lineage>
        <taxon>Eukaryota</taxon>
        <taxon>Metazoa</taxon>
        <taxon>Chordata</taxon>
        <taxon>Craniata</taxon>
        <taxon>Vertebrata</taxon>
        <taxon>Euteleostomi</taxon>
        <taxon>Amphibia</taxon>
        <taxon>Batrachia</taxon>
        <taxon>Anura</taxon>
        <taxon>Pipoidea</taxon>
        <taxon>Pipidae</taxon>
        <taxon>Xenopodinae</taxon>
        <taxon>Xenopus</taxon>
        <taxon>Silurana</taxon>
    </lineage>
</organism>
<accession>A0A8J0T3L9</accession>
<dbReference type="AlphaFoldDB" id="A0A8J0T3L9"/>
<evidence type="ECO:0000313" key="3">
    <source>
        <dbReference type="Xenbase" id="XB-GENE-29079647"/>
    </source>
</evidence>
<name>A0A8J0T3L9_XENTR</name>